<evidence type="ECO:0000256" key="4">
    <source>
        <dbReference type="ARBA" id="ARBA00022989"/>
    </source>
</evidence>
<dbReference type="Proteomes" id="UP001589818">
    <property type="component" value="Unassembled WGS sequence"/>
</dbReference>
<dbReference type="RefSeq" id="WP_204818303.1">
    <property type="nucleotide sequence ID" value="NZ_JANHOF010000004.1"/>
</dbReference>
<dbReference type="Pfam" id="PF03788">
    <property type="entry name" value="LrgA"/>
    <property type="match status" value="1"/>
</dbReference>
<protein>
    <submittedName>
        <fullName evidence="7">CidA/LrgA family protein</fullName>
    </submittedName>
</protein>
<gene>
    <name evidence="7" type="ORF">ACFFJ8_06525</name>
</gene>
<keyword evidence="4 6" id="KW-1133">Transmembrane helix</keyword>
<keyword evidence="5 6" id="KW-0472">Membrane</keyword>
<name>A0ABV6J652_9BACL</name>
<keyword evidence="8" id="KW-1185">Reference proteome</keyword>
<dbReference type="InterPro" id="IPR005538">
    <property type="entry name" value="LrgA/CidA"/>
</dbReference>
<accession>A0ABV6J652</accession>
<sequence>MKKLWITTAQIILLIVIAQIADVLVQWLHLPIPGSIVGIILLFLLLQLKVIRLEWVERGSKFLVAEMLLFFIPATVGIINYKSLIVNSGLSISITIIVSTLAVMLCAGLIGQWITGRKERAAS</sequence>
<dbReference type="PANTHER" id="PTHR33931:SF2">
    <property type="entry name" value="HOLIN-LIKE PROTEIN CIDA"/>
    <property type="match status" value="1"/>
</dbReference>
<comment type="caution">
    <text evidence="7">The sequence shown here is derived from an EMBL/GenBank/DDBJ whole genome shotgun (WGS) entry which is preliminary data.</text>
</comment>
<feature type="transmembrane region" description="Helical" evidence="6">
    <location>
        <begin position="62"/>
        <end position="79"/>
    </location>
</feature>
<feature type="transmembrane region" description="Helical" evidence="6">
    <location>
        <begin position="85"/>
        <end position="110"/>
    </location>
</feature>
<reference evidence="7 8" key="1">
    <citation type="submission" date="2024-09" db="EMBL/GenBank/DDBJ databases">
        <authorList>
            <person name="Sun Q."/>
            <person name="Mori K."/>
        </authorList>
    </citation>
    <scope>NUCLEOTIDE SEQUENCE [LARGE SCALE GENOMIC DNA]</scope>
    <source>
        <strain evidence="7 8">CCM 4839</strain>
    </source>
</reference>
<evidence type="ECO:0000256" key="5">
    <source>
        <dbReference type="ARBA" id="ARBA00023136"/>
    </source>
</evidence>
<evidence type="ECO:0000256" key="1">
    <source>
        <dbReference type="ARBA" id="ARBA00004651"/>
    </source>
</evidence>
<evidence type="ECO:0000256" key="2">
    <source>
        <dbReference type="ARBA" id="ARBA00022475"/>
    </source>
</evidence>
<evidence type="ECO:0000256" key="6">
    <source>
        <dbReference type="SAM" id="Phobius"/>
    </source>
</evidence>
<keyword evidence="3 6" id="KW-0812">Transmembrane</keyword>
<keyword evidence="2" id="KW-1003">Cell membrane</keyword>
<proteinExistence type="predicted"/>
<feature type="transmembrane region" description="Helical" evidence="6">
    <location>
        <begin position="28"/>
        <end position="50"/>
    </location>
</feature>
<organism evidence="7 8">
    <name type="scientific">Paenibacillus mendelii</name>
    <dbReference type="NCBI Taxonomy" id="206163"/>
    <lineage>
        <taxon>Bacteria</taxon>
        <taxon>Bacillati</taxon>
        <taxon>Bacillota</taxon>
        <taxon>Bacilli</taxon>
        <taxon>Bacillales</taxon>
        <taxon>Paenibacillaceae</taxon>
        <taxon>Paenibacillus</taxon>
    </lineage>
</organism>
<evidence type="ECO:0000313" key="8">
    <source>
        <dbReference type="Proteomes" id="UP001589818"/>
    </source>
</evidence>
<dbReference type="EMBL" id="JBHLVF010000010">
    <property type="protein sequence ID" value="MFC0391027.1"/>
    <property type="molecule type" value="Genomic_DNA"/>
</dbReference>
<comment type="subcellular location">
    <subcellularLocation>
        <location evidence="1">Cell membrane</location>
        <topology evidence="1">Multi-pass membrane protein</topology>
    </subcellularLocation>
</comment>
<dbReference type="NCBIfam" id="NF002460">
    <property type="entry name" value="PRK01658.1"/>
    <property type="match status" value="1"/>
</dbReference>
<evidence type="ECO:0000256" key="3">
    <source>
        <dbReference type="ARBA" id="ARBA00022692"/>
    </source>
</evidence>
<dbReference type="PANTHER" id="PTHR33931">
    <property type="entry name" value="HOLIN-LIKE PROTEIN CIDA-RELATED"/>
    <property type="match status" value="1"/>
</dbReference>
<evidence type="ECO:0000313" key="7">
    <source>
        <dbReference type="EMBL" id="MFC0391027.1"/>
    </source>
</evidence>